<organism evidence="1 2">
    <name type="scientific">Marasmius crinis-equi</name>
    <dbReference type="NCBI Taxonomy" id="585013"/>
    <lineage>
        <taxon>Eukaryota</taxon>
        <taxon>Fungi</taxon>
        <taxon>Dikarya</taxon>
        <taxon>Basidiomycota</taxon>
        <taxon>Agaricomycotina</taxon>
        <taxon>Agaricomycetes</taxon>
        <taxon>Agaricomycetidae</taxon>
        <taxon>Agaricales</taxon>
        <taxon>Marasmiineae</taxon>
        <taxon>Marasmiaceae</taxon>
        <taxon>Marasmius</taxon>
    </lineage>
</organism>
<reference evidence="1 2" key="1">
    <citation type="submission" date="2024-02" db="EMBL/GenBank/DDBJ databases">
        <title>A draft genome for the cacao thread blight pathogen Marasmius crinis-equi.</title>
        <authorList>
            <person name="Cohen S.P."/>
            <person name="Baruah I.K."/>
            <person name="Amoako-Attah I."/>
            <person name="Bukari Y."/>
            <person name="Meinhardt L.W."/>
            <person name="Bailey B.A."/>
        </authorList>
    </citation>
    <scope>NUCLEOTIDE SEQUENCE [LARGE SCALE GENOMIC DNA]</scope>
    <source>
        <strain evidence="1 2">GH-76</strain>
    </source>
</reference>
<comment type="caution">
    <text evidence="1">The sequence shown here is derived from an EMBL/GenBank/DDBJ whole genome shotgun (WGS) entry which is preliminary data.</text>
</comment>
<name>A0ABR3FUI0_9AGAR</name>
<evidence type="ECO:0000313" key="2">
    <source>
        <dbReference type="Proteomes" id="UP001465976"/>
    </source>
</evidence>
<gene>
    <name evidence="1" type="ORF">V5O48_003015</name>
</gene>
<proteinExistence type="predicted"/>
<protein>
    <submittedName>
        <fullName evidence="1">Uncharacterized protein</fullName>
    </submittedName>
</protein>
<keyword evidence="2" id="KW-1185">Reference proteome</keyword>
<dbReference type="Proteomes" id="UP001465976">
    <property type="component" value="Unassembled WGS sequence"/>
</dbReference>
<accession>A0ABR3FUI0</accession>
<sequence>MFMRGGVVLSSVHLRKNVVKSGIVNALVADLLSIAASRVVPAIGKRIIAVGVRRSLPIKKTDGFSPIMRNDIRFFAYLLEDHLRHFADEISQQIKPSLDSFNGYEYETVEFPPGNRHPILFIAFDTPALPQAADARVLSQSDVNEWRRTGYFCGSWWLSSVFHRWKDTESTEILVVASFPRAQGVGWPYVTVVNFPLEKDLRFISDI</sequence>
<dbReference type="EMBL" id="JBAHYK010000076">
    <property type="protein sequence ID" value="KAL0578975.1"/>
    <property type="molecule type" value="Genomic_DNA"/>
</dbReference>
<evidence type="ECO:0000313" key="1">
    <source>
        <dbReference type="EMBL" id="KAL0578975.1"/>
    </source>
</evidence>